<dbReference type="Pfam" id="PF05025">
    <property type="entry name" value="RbsD_FucU"/>
    <property type="match status" value="1"/>
</dbReference>
<proteinExistence type="inferred from homology"/>
<dbReference type="Proteomes" id="UP000617979">
    <property type="component" value="Unassembled WGS sequence"/>
</dbReference>
<comment type="catalytic activity">
    <reaction evidence="1 6">
        <text>beta-D-ribopyranose = beta-D-ribofuranose</text>
        <dbReference type="Rhea" id="RHEA:25432"/>
        <dbReference type="ChEBI" id="CHEBI:27476"/>
        <dbReference type="ChEBI" id="CHEBI:47002"/>
        <dbReference type="EC" id="5.4.99.62"/>
    </reaction>
</comment>
<comment type="function">
    <text evidence="6">Catalyzes the interconversion of beta-pyran and beta-furan forms of D-ribose.</text>
</comment>
<dbReference type="RefSeq" id="WP_188433308.1">
    <property type="nucleotide sequence ID" value="NZ_BMEX01000016.1"/>
</dbReference>
<feature type="binding site" evidence="6">
    <location>
        <position position="98"/>
    </location>
    <ligand>
        <name>substrate</name>
    </ligand>
</feature>
<feature type="binding site" evidence="6">
    <location>
        <begin position="120"/>
        <end position="122"/>
    </location>
    <ligand>
        <name>substrate</name>
    </ligand>
</feature>
<evidence type="ECO:0000256" key="3">
    <source>
        <dbReference type="ARBA" id="ARBA00022490"/>
    </source>
</evidence>
<feature type="binding site" evidence="6">
    <location>
        <position position="28"/>
    </location>
    <ligand>
        <name>substrate</name>
    </ligand>
</feature>
<dbReference type="InterPro" id="IPR023064">
    <property type="entry name" value="D-ribose_pyranase"/>
</dbReference>
<dbReference type="HAMAP" id="MF_01661">
    <property type="entry name" value="D_rib_pyranase"/>
    <property type="match status" value="1"/>
</dbReference>
<evidence type="ECO:0000256" key="4">
    <source>
        <dbReference type="ARBA" id="ARBA00023235"/>
    </source>
</evidence>
<sequence length="131" mass="14390">MKKTMLLNSHLSRVISELGHTDHIVIADAGLPIPSETERIDLALRPGTPGFWETLEAVLSEMTVEKAILAKETAEVSPSLHQKLIQALPEVSWETISHEELKSLTRKAKAVVRTGECIPYANVILQAGVPF</sequence>
<accession>A0ABQ1H1H1</accession>
<gene>
    <name evidence="6 7" type="primary">rbsD</name>
    <name evidence="7" type="ORF">GCM10007416_29770</name>
</gene>
<keyword evidence="4 6" id="KW-0413">Isomerase</keyword>
<evidence type="ECO:0000313" key="8">
    <source>
        <dbReference type="Proteomes" id="UP000617979"/>
    </source>
</evidence>
<name>A0ABQ1H1H1_9BACL</name>
<comment type="pathway">
    <text evidence="6">Carbohydrate metabolism; D-ribose degradation; D-ribose 5-phosphate from beta-D-ribopyranose: step 1/2.</text>
</comment>
<comment type="similarity">
    <text evidence="6">Belongs to the RbsD / FucU family. RbsD subfamily.</text>
</comment>
<dbReference type="NCBIfam" id="NF008761">
    <property type="entry name" value="PRK11797.1"/>
    <property type="match status" value="1"/>
</dbReference>
<keyword evidence="5 6" id="KW-0119">Carbohydrate metabolism</keyword>
<comment type="subcellular location">
    <subcellularLocation>
        <location evidence="6">Cytoplasm</location>
    </subcellularLocation>
</comment>
<dbReference type="InterPro" id="IPR007721">
    <property type="entry name" value="RbsD_FucU"/>
</dbReference>
<evidence type="ECO:0000256" key="2">
    <source>
        <dbReference type="ARBA" id="ARBA00012862"/>
    </source>
</evidence>
<evidence type="ECO:0000256" key="6">
    <source>
        <dbReference type="HAMAP-Rule" id="MF_01661"/>
    </source>
</evidence>
<dbReference type="PANTHER" id="PTHR37831">
    <property type="entry name" value="D-RIBOSE PYRANASE"/>
    <property type="match status" value="1"/>
</dbReference>
<keyword evidence="3 6" id="KW-0963">Cytoplasm</keyword>
<protein>
    <recommendedName>
        <fullName evidence="2 6">D-ribose pyranase</fullName>
        <ecNumber evidence="2 6">5.4.99.62</ecNumber>
    </recommendedName>
</protein>
<feature type="active site" description="Proton donor" evidence="6">
    <location>
        <position position="20"/>
    </location>
</feature>
<dbReference type="PANTHER" id="PTHR37831:SF1">
    <property type="entry name" value="D-RIBOSE PYRANASE"/>
    <property type="match status" value="1"/>
</dbReference>
<reference evidence="8" key="1">
    <citation type="journal article" date="2019" name="Int. J. Syst. Evol. Microbiol.">
        <title>The Global Catalogue of Microorganisms (GCM) 10K type strain sequencing project: providing services to taxonomists for standard genome sequencing and annotation.</title>
        <authorList>
            <consortium name="The Broad Institute Genomics Platform"/>
            <consortium name="The Broad Institute Genome Sequencing Center for Infectious Disease"/>
            <person name="Wu L."/>
            <person name="Ma J."/>
        </authorList>
    </citation>
    <scope>NUCLEOTIDE SEQUENCE [LARGE SCALE GENOMIC DNA]</scope>
    <source>
        <strain evidence="8">CGMCC 1.12404</strain>
    </source>
</reference>
<evidence type="ECO:0000256" key="5">
    <source>
        <dbReference type="ARBA" id="ARBA00023277"/>
    </source>
</evidence>
<evidence type="ECO:0000313" key="7">
    <source>
        <dbReference type="EMBL" id="GGA54617.1"/>
    </source>
</evidence>
<comment type="subunit">
    <text evidence="6">Homodecamer.</text>
</comment>
<evidence type="ECO:0000256" key="1">
    <source>
        <dbReference type="ARBA" id="ARBA00000223"/>
    </source>
</evidence>
<organism evidence="7 8">
    <name type="scientific">Kroppenstedtia guangzhouensis</name>
    <dbReference type="NCBI Taxonomy" id="1274356"/>
    <lineage>
        <taxon>Bacteria</taxon>
        <taxon>Bacillati</taxon>
        <taxon>Bacillota</taxon>
        <taxon>Bacilli</taxon>
        <taxon>Bacillales</taxon>
        <taxon>Thermoactinomycetaceae</taxon>
        <taxon>Kroppenstedtia</taxon>
    </lineage>
</organism>
<dbReference type="SUPFAM" id="SSF102546">
    <property type="entry name" value="RbsD-like"/>
    <property type="match status" value="1"/>
</dbReference>
<dbReference type="InterPro" id="IPR023750">
    <property type="entry name" value="RbsD-like_sf"/>
</dbReference>
<keyword evidence="8" id="KW-1185">Reference proteome</keyword>
<dbReference type="EMBL" id="BMEX01000016">
    <property type="protein sequence ID" value="GGA54617.1"/>
    <property type="molecule type" value="Genomic_DNA"/>
</dbReference>
<dbReference type="EC" id="5.4.99.62" evidence="2 6"/>
<comment type="caution">
    <text evidence="7">The sequence shown here is derived from an EMBL/GenBank/DDBJ whole genome shotgun (WGS) entry which is preliminary data.</text>
</comment>
<dbReference type="Gene3D" id="3.40.1650.10">
    <property type="entry name" value="RbsD-like domain"/>
    <property type="match status" value="1"/>
</dbReference>